<dbReference type="EMBL" id="BK014951">
    <property type="protein sequence ID" value="DAD84037.1"/>
    <property type="molecule type" value="Genomic_DNA"/>
</dbReference>
<dbReference type="Gene3D" id="3.40.50.300">
    <property type="entry name" value="P-loop containing nucleotide triphosphate hydrolases"/>
    <property type="match status" value="1"/>
</dbReference>
<dbReference type="SUPFAM" id="SSF52540">
    <property type="entry name" value="P-loop containing nucleoside triphosphate hydrolases"/>
    <property type="match status" value="2"/>
</dbReference>
<reference evidence="1" key="1">
    <citation type="journal article" date="2021" name="Proc. Natl. Acad. Sci. U.S.A.">
        <title>A Catalog of Tens of Thousands of Viruses from Human Metagenomes Reveals Hidden Associations with Chronic Diseases.</title>
        <authorList>
            <person name="Tisza M.J."/>
            <person name="Buck C.B."/>
        </authorList>
    </citation>
    <scope>NUCLEOTIDE SEQUENCE</scope>
    <source>
        <strain evidence="1">Ct0yq10</strain>
    </source>
</reference>
<dbReference type="InterPro" id="IPR027417">
    <property type="entry name" value="P-loop_NTPase"/>
</dbReference>
<protein>
    <submittedName>
        <fullName evidence="1">Chromatin remodeling complex ATPase</fullName>
    </submittedName>
</protein>
<organism evidence="1">
    <name type="scientific">Siphoviridae sp. ct0yq10</name>
    <dbReference type="NCBI Taxonomy" id="2826270"/>
    <lineage>
        <taxon>Viruses</taxon>
        <taxon>Duplodnaviria</taxon>
        <taxon>Heunggongvirae</taxon>
        <taxon>Uroviricota</taxon>
        <taxon>Caudoviricetes</taxon>
    </lineage>
</organism>
<sequence>MIPKTLGKITLKPEQYEACSKLKSGSILMGGVGSGKTYTSIFWAASQYGVDFFTEEKPLIVITTAMKRDLIEKGADKPDWQQSLENCGIYNYIVDSWQNIEKYYNISNSVFIFDEQRVVGYGKWGKCFIKTAWNDNKWILLSATPGDVWMDYMPVFIANKFYRNKTEFVSRHVVWDPYVKFPKVKKYIGTAVLEKYRNQIIVPMDDSRQTTRHRDYVYAEFDSKALLDLANTRWNPFTDEPILNVAEYTQLVRRIVNTDPDRIRIAEHLIKTHKRLIVFYNFNYELDILKDICERNNLLYKEWNGLKHEHIPSSDDWIYLVQYTAGAEGWNCTTTDSILFYSVNYSFRKMEQAEGRIDRTNTPYRDLHYTYITSFSKVDKDILKAVRDKKRFTEAAWAKKQGFVPIDMQIEKLEEDWLYGVEIGG</sequence>
<name>A0A8S5MNT6_9CAUD</name>
<accession>A0A8S5MNT6</accession>
<proteinExistence type="predicted"/>
<evidence type="ECO:0000313" key="1">
    <source>
        <dbReference type="EMBL" id="DAD84037.1"/>
    </source>
</evidence>